<accession>A0A8T1M7D6</accession>
<dbReference type="EMBL" id="NIRI02000056">
    <property type="protein sequence ID" value="KAG5445063.1"/>
    <property type="molecule type" value="Genomic_DNA"/>
</dbReference>
<reference evidence="1 2" key="1">
    <citation type="journal article" date="2018" name="Biotechnol. Adv.">
        <title>Improved genomic resources and new bioinformatic workflow for the carcinogenic parasite Clonorchis sinensis: Biotechnological implications.</title>
        <authorList>
            <person name="Wang D."/>
            <person name="Korhonen P.K."/>
            <person name="Gasser R.B."/>
            <person name="Young N.D."/>
        </authorList>
    </citation>
    <scope>NUCLEOTIDE SEQUENCE [LARGE SCALE GENOMIC DNA]</scope>
    <source>
        <strain evidence="1">Cs-k2</strain>
    </source>
</reference>
<evidence type="ECO:0000313" key="1">
    <source>
        <dbReference type="EMBL" id="KAG5445063.1"/>
    </source>
</evidence>
<sequence>MSCAHSTRCQITPTAELERVDCVEQYAINCIVCMVDLVYNDHLRLSTKEAYLTAFTKFAEKNARYGMRADFHVVAKSIELLTSHLDSDNAEYSSYIVSGSLL</sequence>
<keyword evidence="2" id="KW-1185">Reference proteome</keyword>
<reference evidence="1 2" key="2">
    <citation type="journal article" date="2021" name="Genomics">
        <title>High-quality reference genome for Clonorchis sinensis.</title>
        <authorList>
            <person name="Young N.D."/>
            <person name="Stroehlein A.J."/>
            <person name="Kinkar L."/>
            <person name="Wang T."/>
            <person name="Sohn W.M."/>
            <person name="Chang B.C.H."/>
            <person name="Kaur P."/>
            <person name="Weisz D."/>
            <person name="Dudchenko O."/>
            <person name="Aiden E.L."/>
            <person name="Korhonen P.K."/>
            <person name="Gasser R.B."/>
        </authorList>
    </citation>
    <scope>NUCLEOTIDE SEQUENCE [LARGE SCALE GENOMIC DNA]</scope>
    <source>
        <strain evidence="1">Cs-k2</strain>
    </source>
</reference>
<evidence type="ECO:0000313" key="2">
    <source>
        <dbReference type="Proteomes" id="UP000286415"/>
    </source>
</evidence>
<protein>
    <submittedName>
        <fullName evidence="1">Uncharacterized protein</fullName>
    </submittedName>
</protein>
<proteinExistence type="predicted"/>
<dbReference type="Proteomes" id="UP000286415">
    <property type="component" value="Unassembled WGS sequence"/>
</dbReference>
<gene>
    <name evidence="1" type="ORF">CSKR_203143</name>
</gene>
<dbReference type="AlphaFoldDB" id="A0A8T1M7D6"/>
<name>A0A8T1M7D6_CLOSI</name>
<comment type="caution">
    <text evidence="1">The sequence shown here is derived from an EMBL/GenBank/DDBJ whole genome shotgun (WGS) entry which is preliminary data.</text>
</comment>
<organism evidence="1 2">
    <name type="scientific">Clonorchis sinensis</name>
    <name type="common">Chinese liver fluke</name>
    <dbReference type="NCBI Taxonomy" id="79923"/>
    <lineage>
        <taxon>Eukaryota</taxon>
        <taxon>Metazoa</taxon>
        <taxon>Spiralia</taxon>
        <taxon>Lophotrochozoa</taxon>
        <taxon>Platyhelminthes</taxon>
        <taxon>Trematoda</taxon>
        <taxon>Digenea</taxon>
        <taxon>Opisthorchiida</taxon>
        <taxon>Opisthorchiata</taxon>
        <taxon>Opisthorchiidae</taxon>
        <taxon>Clonorchis</taxon>
    </lineage>
</organism>